<reference evidence="2" key="1">
    <citation type="submission" date="2019-03" db="EMBL/GenBank/DDBJ databases">
        <title>Single cell metagenomics reveals metabolic interactions within the superorganism composed of flagellate Streblomastix strix and complex community of Bacteroidetes bacteria on its surface.</title>
        <authorList>
            <person name="Treitli S.C."/>
            <person name="Kolisko M."/>
            <person name="Husnik F."/>
            <person name="Keeling P."/>
            <person name="Hampl V."/>
        </authorList>
    </citation>
    <scope>NUCLEOTIDE SEQUENCE</scope>
    <source>
        <strain evidence="2">STM</strain>
    </source>
</reference>
<keyword evidence="1" id="KW-1133">Transmembrane helix</keyword>
<name>A0A5J4PMD1_9ZZZZ</name>
<dbReference type="AlphaFoldDB" id="A0A5J4PMD1"/>
<keyword evidence="1" id="KW-0812">Transmembrane</keyword>
<evidence type="ECO:0008006" key="3">
    <source>
        <dbReference type="Google" id="ProtNLM"/>
    </source>
</evidence>
<dbReference type="EMBL" id="SNRY01007830">
    <property type="protein sequence ID" value="KAA6309669.1"/>
    <property type="molecule type" value="Genomic_DNA"/>
</dbReference>
<comment type="caution">
    <text evidence="2">The sequence shown here is derived from an EMBL/GenBank/DDBJ whole genome shotgun (WGS) entry which is preliminary data.</text>
</comment>
<organism evidence="2">
    <name type="scientific">termite gut metagenome</name>
    <dbReference type="NCBI Taxonomy" id="433724"/>
    <lineage>
        <taxon>unclassified sequences</taxon>
        <taxon>metagenomes</taxon>
        <taxon>organismal metagenomes</taxon>
    </lineage>
</organism>
<accession>A0A5J4PMD1</accession>
<sequence>NSNSAQRAISGQIGKMAKADVETKVYTDYNEQFQSVAWVIFVLLLIEMLLLECKNPKLKKITF</sequence>
<keyword evidence="1" id="KW-0472">Membrane</keyword>
<protein>
    <recommendedName>
        <fullName evidence="3">Aerotolerance regulator BatA</fullName>
    </recommendedName>
</protein>
<proteinExistence type="predicted"/>
<evidence type="ECO:0000256" key="1">
    <source>
        <dbReference type="SAM" id="Phobius"/>
    </source>
</evidence>
<evidence type="ECO:0000313" key="2">
    <source>
        <dbReference type="EMBL" id="KAA6309669.1"/>
    </source>
</evidence>
<feature type="non-terminal residue" evidence="2">
    <location>
        <position position="1"/>
    </location>
</feature>
<gene>
    <name evidence="2" type="ORF">EZS27_038888</name>
</gene>
<feature type="transmembrane region" description="Helical" evidence="1">
    <location>
        <begin position="33"/>
        <end position="51"/>
    </location>
</feature>